<evidence type="ECO:0000313" key="1">
    <source>
        <dbReference type="EMBL" id="SKB75564.1"/>
    </source>
</evidence>
<dbReference type="Proteomes" id="UP000190852">
    <property type="component" value="Unassembled WGS sequence"/>
</dbReference>
<dbReference type="SUPFAM" id="SSF47781">
    <property type="entry name" value="RuvA domain 2-like"/>
    <property type="match status" value="1"/>
</dbReference>
<protein>
    <submittedName>
        <fullName evidence="1">Helix-hairpin-helix motif-containing protein</fullName>
    </submittedName>
</protein>
<sequence length="672" mass="76698">MERLFIIVLISLLITSYDAKSQINTSVDNWMDYVESMAGDTDDQERIETLFTELSYLAEHPFDINKVTAEELGRLSFLSDQQIDEIVSYREKYGLFVSLYELKQLVSLDFSSIGLLLPFVYVEEAKAPSYNGKRMRTYGKNELYLRYDRSFQQKKGYGEYSDSLLNVNPNKKYLGEPFAHSLRYSYSKGSNIQLGIVGEKDAGESFLSGKKKGYDYYSTHLIIKEMGVLKCLALGDYKVSFGQGLVISNDFSPSRSSMVLQTKRRNNGFRRHFSTNETDFFRGIGSTVTLGKLDMSLFYSFRKLDATADSLLITSFKTDGLHRIQRELDKKGVVSTHTGGGNIRYASPLLSAGFTVIGYSFGNRRVEPEFKPYTAHAFRGSFNMNMSLDYELKFRKMILYGETAFSRNGALATLNCLQVTPASFISWLITHRYYDRRYHAFYGNAFGQNCNVQNEQGVYIGMQLFPASDWKLSMYADLFSSPWLKYGMNTPSSGKEYMAEATYAPRNAWSVSFRYQHKEKEAESVSEQHRIRLQAIVSPSETISLRTTLNGILSDPLNKKSYGWMVSQSAGYKPASLPIQMDGYFSYFDTDDYATRITSYEKNLLYAFSMPSFYGQGIRCAFSFKASVLDNLYLSAKLGWVHYFDRNEIGTDMELIEGSDKTDLNVLVGWKF</sequence>
<organism evidence="1 2">
    <name type="scientific">Parabacteroides chartae</name>
    <dbReference type="NCBI Taxonomy" id="1037355"/>
    <lineage>
        <taxon>Bacteria</taxon>
        <taxon>Pseudomonadati</taxon>
        <taxon>Bacteroidota</taxon>
        <taxon>Bacteroidia</taxon>
        <taxon>Bacteroidales</taxon>
        <taxon>Tannerellaceae</taxon>
        <taxon>Parabacteroides</taxon>
    </lineage>
</organism>
<evidence type="ECO:0000313" key="2">
    <source>
        <dbReference type="Proteomes" id="UP000190852"/>
    </source>
</evidence>
<gene>
    <name evidence="1" type="ORF">SAMN05660349_02646</name>
</gene>
<accession>A0A1T5DV98</accession>
<dbReference type="RefSeq" id="WP_079684065.1">
    <property type="nucleotide sequence ID" value="NZ_FUYQ01000021.1"/>
</dbReference>
<dbReference type="AlphaFoldDB" id="A0A1T5DV98"/>
<reference evidence="2" key="1">
    <citation type="submission" date="2017-02" db="EMBL/GenBank/DDBJ databases">
        <authorList>
            <person name="Varghese N."/>
            <person name="Submissions S."/>
        </authorList>
    </citation>
    <scope>NUCLEOTIDE SEQUENCE [LARGE SCALE GENOMIC DNA]</scope>
    <source>
        <strain evidence="2">DSM 24967</strain>
    </source>
</reference>
<dbReference type="EMBL" id="FUYQ01000021">
    <property type="protein sequence ID" value="SKB75564.1"/>
    <property type="molecule type" value="Genomic_DNA"/>
</dbReference>
<dbReference type="InterPro" id="IPR010994">
    <property type="entry name" value="RuvA_2-like"/>
</dbReference>
<dbReference type="Pfam" id="PF12836">
    <property type="entry name" value="HHH_3"/>
    <property type="match status" value="1"/>
</dbReference>
<proteinExistence type="predicted"/>
<name>A0A1T5DV98_9BACT</name>
<keyword evidence="2" id="KW-1185">Reference proteome</keyword>